<comment type="similarity">
    <text evidence="2 8 13">Belongs to the glutamyl-tRNA reductase family.</text>
</comment>
<comment type="pathway">
    <text evidence="1 8 13">Porphyrin-containing compound metabolism; protoporphyrin-IX biosynthesis; 5-aminolevulinate from L-glutamyl-tRNA(Glu): step 1/2.</text>
</comment>
<dbReference type="PIRSF" id="PIRSF000445">
    <property type="entry name" value="4pyrrol_synth_GluRdtase"/>
    <property type="match status" value="1"/>
</dbReference>
<dbReference type="Pfam" id="PF05201">
    <property type="entry name" value="GlutR_N"/>
    <property type="match status" value="1"/>
</dbReference>
<dbReference type="Proteomes" id="UP000567099">
    <property type="component" value="Unassembled WGS sequence"/>
</dbReference>
<dbReference type="EMBL" id="CP026606">
    <property type="protein sequence ID" value="AVB76406.1"/>
    <property type="molecule type" value="Genomic_DNA"/>
</dbReference>
<feature type="binding site" evidence="8 10">
    <location>
        <position position="96"/>
    </location>
    <ligand>
        <name>substrate</name>
    </ligand>
</feature>
<dbReference type="InterPro" id="IPR018214">
    <property type="entry name" value="GluRdtase_CS"/>
</dbReference>
<feature type="binding site" evidence="8 11">
    <location>
        <begin position="164"/>
        <end position="169"/>
    </location>
    <ligand>
        <name>NADP(+)</name>
        <dbReference type="ChEBI" id="CHEBI:58349"/>
    </ligand>
</feature>
<proteinExistence type="inferred from homology"/>
<gene>
    <name evidence="8 17" type="primary">hemA</name>
    <name evidence="18" type="ORF">HNP94_001812</name>
    <name evidence="19" type="ORF">HNP96_001725</name>
    <name evidence="17" type="ORF">MMJJ_10060</name>
</gene>
<feature type="binding site" evidence="8 10">
    <location>
        <begin position="90"/>
        <end position="92"/>
    </location>
    <ligand>
        <name>substrate</name>
    </ligand>
</feature>
<evidence type="ECO:0000256" key="12">
    <source>
        <dbReference type="PIRSR" id="PIRSR000445-4"/>
    </source>
</evidence>
<dbReference type="SUPFAM" id="SSF69075">
    <property type="entry name" value="Glutamyl tRNA-reductase dimerization domain"/>
    <property type="match status" value="1"/>
</dbReference>
<dbReference type="EMBL" id="JACDUO010000003">
    <property type="protein sequence ID" value="MBA2864784.1"/>
    <property type="molecule type" value="Genomic_DNA"/>
</dbReference>
<evidence type="ECO:0000256" key="1">
    <source>
        <dbReference type="ARBA" id="ARBA00005059"/>
    </source>
</evidence>
<dbReference type="SUPFAM" id="SSF51735">
    <property type="entry name" value="NAD(P)-binding Rossmann-fold domains"/>
    <property type="match status" value="1"/>
</dbReference>
<feature type="binding site" evidence="8 10">
    <location>
        <begin position="38"/>
        <end position="41"/>
    </location>
    <ligand>
        <name>substrate</name>
    </ligand>
</feature>
<evidence type="ECO:0000259" key="14">
    <source>
        <dbReference type="Pfam" id="PF00745"/>
    </source>
</evidence>
<dbReference type="AlphaFoldDB" id="A0A2L1CBY5"/>
<comment type="function">
    <text evidence="8">Catalyzes the NADPH-dependent reduction of glutamyl-tRNA(Glu) to glutamate 1-semialdehyde (GSA).</text>
</comment>
<reference evidence="20" key="1">
    <citation type="journal article" date="2018" name="Genome Announc.">
        <title>Complete Genome Sequence of the Methanococcus maripaludis Type Strain JJ (DSM 2067), a Model for Selenoprotein Synthesis in Archaea.</title>
        <authorList>
            <person name="Poehlein A."/>
            <person name="Heym D."/>
            <person name="Quitzke V."/>
            <person name="Fersch J."/>
            <person name="Daniel R."/>
            <person name="Rother M."/>
        </authorList>
    </citation>
    <scope>NUCLEOTIDE SEQUENCE [LARGE SCALE GENOMIC DNA]</scope>
    <source>
        <strain evidence="20">DSM 2067</strain>
    </source>
</reference>
<dbReference type="GeneID" id="36102092"/>
<evidence type="ECO:0000256" key="7">
    <source>
        <dbReference type="ARBA" id="ARBA00047464"/>
    </source>
</evidence>
<dbReference type="GO" id="GO:0008883">
    <property type="term" value="F:glutamyl-tRNA reductase activity"/>
    <property type="evidence" value="ECO:0007669"/>
    <property type="project" value="UniProtKB-UniRule"/>
</dbReference>
<dbReference type="Gene3D" id="3.30.460.30">
    <property type="entry name" value="Glutamyl-tRNA reductase, N-terminal domain"/>
    <property type="match status" value="1"/>
</dbReference>
<evidence type="ECO:0000256" key="3">
    <source>
        <dbReference type="ARBA" id="ARBA00012970"/>
    </source>
</evidence>
<evidence type="ECO:0000256" key="9">
    <source>
        <dbReference type="PIRSR" id="PIRSR000445-1"/>
    </source>
</evidence>
<evidence type="ECO:0000313" key="22">
    <source>
        <dbReference type="Proteomes" id="UP000590564"/>
    </source>
</evidence>
<reference evidence="17" key="2">
    <citation type="submission" date="2018-02" db="EMBL/GenBank/DDBJ databases">
        <title>Complete genome sequence of the Methanococcus maripaludis type strain JJ (DSM 2067), a model for selenoprotein synthesis in Archaea.</title>
        <authorList>
            <person name="Poehlein A."/>
            <person name="Heym D."/>
            <person name="Quitzke V."/>
            <person name="Fersch J."/>
            <person name="Daniel R."/>
            <person name="Rother M."/>
        </authorList>
    </citation>
    <scope>NUCLEOTIDE SEQUENCE [LARGE SCALE GENOMIC DNA]</scope>
    <source>
        <strain evidence="17">DSM 2067</strain>
    </source>
</reference>
<feature type="active site" description="Nucleophile" evidence="8 9">
    <location>
        <position position="39"/>
    </location>
</feature>
<organism evidence="17 20">
    <name type="scientific">Methanococcus maripaludis</name>
    <name type="common">Methanococcus deltae</name>
    <dbReference type="NCBI Taxonomy" id="39152"/>
    <lineage>
        <taxon>Archaea</taxon>
        <taxon>Methanobacteriati</taxon>
        <taxon>Methanobacteriota</taxon>
        <taxon>Methanomada group</taxon>
        <taxon>Methanococci</taxon>
        <taxon>Methanococcales</taxon>
        <taxon>Methanococcaceae</taxon>
        <taxon>Methanococcus</taxon>
    </lineage>
</organism>
<evidence type="ECO:0000259" key="16">
    <source>
        <dbReference type="Pfam" id="PF05201"/>
    </source>
</evidence>
<dbReference type="InterPro" id="IPR015895">
    <property type="entry name" value="4pyrrol_synth_GluRdtase_N"/>
</dbReference>
<dbReference type="PANTHER" id="PTHR43013">
    <property type="entry name" value="GLUTAMYL-TRNA REDUCTASE"/>
    <property type="match status" value="1"/>
</dbReference>
<accession>A0A2L1CBY5</accession>
<dbReference type="KEGG" id="mmad:MMJJ_10060"/>
<comment type="domain">
    <text evidence="8">Possesses an unusual extended V-shaped dimeric structure with each monomer consisting of three distinct domains arranged along a curved 'spinal' alpha-helix. The N-terminal catalytic domain specifically recognizes the glutamate moiety of the substrate. The second domain is the NADPH-binding domain, and the third C-terminal domain is responsible for dimerization.</text>
</comment>
<name>A0A2L1CBY5_METMI</name>
<evidence type="ECO:0000256" key="4">
    <source>
        <dbReference type="ARBA" id="ARBA00022857"/>
    </source>
</evidence>
<evidence type="ECO:0000256" key="10">
    <source>
        <dbReference type="PIRSR" id="PIRSR000445-2"/>
    </source>
</evidence>
<evidence type="ECO:0000256" key="11">
    <source>
        <dbReference type="PIRSR" id="PIRSR000445-3"/>
    </source>
</evidence>
<feature type="domain" description="Tetrapyrrole biosynthesis glutamyl-tRNA reductase dimerisation" evidence="14">
    <location>
        <begin position="290"/>
        <end position="362"/>
    </location>
</feature>
<dbReference type="Proteomes" id="UP000590564">
    <property type="component" value="Unassembled WGS sequence"/>
</dbReference>
<dbReference type="Pfam" id="PF00745">
    <property type="entry name" value="GlutR_dimer"/>
    <property type="match status" value="1"/>
</dbReference>
<dbReference type="InterPro" id="IPR036291">
    <property type="entry name" value="NAD(P)-bd_dom_sf"/>
</dbReference>
<dbReference type="InterPro" id="IPR015896">
    <property type="entry name" value="4pyrrol_synth_GluRdtase_dimer"/>
</dbReference>
<evidence type="ECO:0000256" key="8">
    <source>
        <dbReference type="HAMAP-Rule" id="MF_00087"/>
    </source>
</evidence>
<feature type="binding site" evidence="8 10">
    <location>
        <position position="85"/>
    </location>
    <ligand>
        <name>substrate</name>
    </ligand>
</feature>
<evidence type="ECO:0000313" key="18">
    <source>
        <dbReference type="EMBL" id="MBA2864784.1"/>
    </source>
</evidence>
<feature type="domain" description="Quinate/shikimate 5-dehydrogenase/glutamyl-tRNA reductase" evidence="15">
    <location>
        <begin position="147"/>
        <end position="275"/>
    </location>
</feature>
<feature type="domain" description="Glutamyl-tRNA reductase N-terminal" evidence="16">
    <location>
        <begin position="4"/>
        <end position="132"/>
    </location>
</feature>
<dbReference type="HAMAP" id="MF_00087">
    <property type="entry name" value="Glu_tRNA_reductase"/>
    <property type="match status" value="1"/>
</dbReference>
<comment type="subunit">
    <text evidence="8">Homodimer.</text>
</comment>
<dbReference type="EC" id="1.2.1.70" evidence="3 8"/>
<keyword evidence="6 8" id="KW-0627">Porphyrin biosynthesis</keyword>
<dbReference type="CDD" id="cd05213">
    <property type="entry name" value="NAD_bind_Glutamyl_tRNA_reduct"/>
    <property type="match status" value="1"/>
</dbReference>
<evidence type="ECO:0000313" key="21">
    <source>
        <dbReference type="Proteomes" id="UP000567099"/>
    </source>
</evidence>
<comment type="miscellaneous">
    <text evidence="8">During catalysis, the active site Cys acts as a nucleophile attacking the alpha-carbonyl group of tRNA-bound glutamate with the formation of a thioester intermediate between enzyme and glutamate, and the concomitant release of tRNA(Glu). The thioester intermediate is finally reduced by direct hydride transfer from NADPH, to form the product GSA.</text>
</comment>
<dbReference type="InterPro" id="IPR006151">
    <property type="entry name" value="Shikm_DH/Glu-tRNA_Rdtase"/>
</dbReference>
<dbReference type="InterPro" id="IPR000343">
    <property type="entry name" value="4pyrrol_synth_GluRdtase"/>
</dbReference>
<dbReference type="UniPathway" id="UPA00251">
    <property type="reaction ID" value="UER00316"/>
</dbReference>
<dbReference type="InterPro" id="IPR036453">
    <property type="entry name" value="GluRdtase_dimer_dom_sf"/>
</dbReference>
<dbReference type="NCBIfam" id="TIGR01035">
    <property type="entry name" value="hemA"/>
    <property type="match status" value="1"/>
</dbReference>
<dbReference type="EMBL" id="JACHED010000004">
    <property type="protein sequence ID" value="MBB6497677.1"/>
    <property type="molecule type" value="Genomic_DNA"/>
</dbReference>
<dbReference type="SUPFAM" id="SSF69742">
    <property type="entry name" value="Glutamyl tRNA-reductase catalytic, N-terminal domain"/>
    <property type="match status" value="1"/>
</dbReference>
<comment type="catalytic activity">
    <reaction evidence="7 8 13">
        <text>(S)-4-amino-5-oxopentanoate + tRNA(Glu) + NADP(+) = L-glutamyl-tRNA(Glu) + NADPH + H(+)</text>
        <dbReference type="Rhea" id="RHEA:12344"/>
        <dbReference type="Rhea" id="RHEA-COMP:9663"/>
        <dbReference type="Rhea" id="RHEA-COMP:9680"/>
        <dbReference type="ChEBI" id="CHEBI:15378"/>
        <dbReference type="ChEBI" id="CHEBI:57501"/>
        <dbReference type="ChEBI" id="CHEBI:57783"/>
        <dbReference type="ChEBI" id="CHEBI:58349"/>
        <dbReference type="ChEBI" id="CHEBI:78442"/>
        <dbReference type="ChEBI" id="CHEBI:78520"/>
        <dbReference type="EC" id="1.2.1.70"/>
    </reaction>
</comment>
<keyword evidence="4 8" id="KW-0521">NADP</keyword>
<dbReference type="Pfam" id="PF01488">
    <property type="entry name" value="Shikimate_DH"/>
    <property type="match status" value="1"/>
</dbReference>
<dbReference type="GO" id="GO:0019353">
    <property type="term" value="P:protoporphyrinogen IX biosynthetic process from glutamate"/>
    <property type="evidence" value="ECO:0007669"/>
    <property type="project" value="TreeGrafter"/>
</dbReference>
<dbReference type="PANTHER" id="PTHR43013:SF1">
    <property type="entry name" value="GLUTAMYL-TRNA REDUCTASE"/>
    <property type="match status" value="1"/>
</dbReference>
<evidence type="ECO:0000256" key="13">
    <source>
        <dbReference type="RuleBase" id="RU000584"/>
    </source>
</evidence>
<dbReference type="Gene3D" id="1.10.1200.70">
    <property type="entry name" value="Glutamyl tRNA-reductase dimerization domain"/>
    <property type="match status" value="1"/>
</dbReference>
<keyword evidence="5 8" id="KW-0560">Oxidoreductase</keyword>
<evidence type="ECO:0000259" key="15">
    <source>
        <dbReference type="Pfam" id="PF01488"/>
    </source>
</evidence>
<dbReference type="Proteomes" id="UP000239462">
    <property type="component" value="Chromosome"/>
</dbReference>
<dbReference type="GO" id="GO:0050661">
    <property type="term" value="F:NADP binding"/>
    <property type="evidence" value="ECO:0007669"/>
    <property type="project" value="InterPro"/>
</dbReference>
<dbReference type="Gene3D" id="3.40.50.720">
    <property type="entry name" value="NAD(P)-binding Rossmann-like Domain"/>
    <property type="match status" value="1"/>
</dbReference>
<evidence type="ECO:0000256" key="6">
    <source>
        <dbReference type="ARBA" id="ARBA00023244"/>
    </source>
</evidence>
<evidence type="ECO:0000256" key="2">
    <source>
        <dbReference type="ARBA" id="ARBA00005916"/>
    </source>
</evidence>
<dbReference type="RefSeq" id="WP_104837936.1">
    <property type="nucleotide sequence ID" value="NZ_CP026606.1"/>
</dbReference>
<evidence type="ECO:0000313" key="20">
    <source>
        <dbReference type="Proteomes" id="UP000239462"/>
    </source>
</evidence>
<dbReference type="FunFam" id="3.40.50.720:FF:000031">
    <property type="entry name" value="Glutamyl-tRNA reductase"/>
    <property type="match status" value="1"/>
</dbReference>
<reference evidence="18 21" key="3">
    <citation type="submission" date="2020-07" db="EMBL/GenBank/DDBJ databases">
        <title>Genomic Encyclopedia of Type Strains, Phase IV (KMG-V): Genome sequencing to study the core and pangenomes of soil and plant-associated prokaryotes.</title>
        <authorList>
            <person name="Whitman W."/>
        </authorList>
    </citation>
    <scope>NUCLEOTIDE SEQUENCE [LARGE SCALE GENOMIC DNA]</scope>
    <source>
        <strain evidence="18 21">C13</strain>
        <strain evidence="19 22">D1</strain>
    </source>
</reference>
<sequence length="382" mass="43526">MLVVRADYKKYPIPVLEKMRIDEDEFYKKYDACVVVQTCNRIEAYFDTEVNSDVDCILSDFSGFDILKGKNATFHFLKVSCGMDSMILGENQILGQIKTSFQKARELKKTSRYLDSVFLKAIHVGQRARTETKINEGSVSIGSAAVELAEKNFGLANKNVLLIGAGEIGTLVAKALMEKHIKAVIVANRTYERAETLAKELKGMAVHFDKLKEAINFSDVIICATSSPHYILKKEDLIDVGNKIIIDIANPRDVDDAVREFENINLYTIDDLRNISDKNLQKRIGEVPTVEKIINEEYNVLMKQIEKINVEEVLKDFNNYIEEIRVKELEKAIKLSKTKNPEEIMENFSKAFAKRITHDFVSYSINTSKEDLMNSAWWKNGK</sequence>
<dbReference type="PROSITE" id="PS00747">
    <property type="entry name" value="GLUTR"/>
    <property type="match status" value="1"/>
</dbReference>
<feature type="site" description="Important for activity" evidence="8 12">
    <location>
        <position position="75"/>
    </location>
</feature>
<evidence type="ECO:0000256" key="5">
    <source>
        <dbReference type="ARBA" id="ARBA00023002"/>
    </source>
</evidence>
<dbReference type="InterPro" id="IPR036343">
    <property type="entry name" value="GluRdtase_N_sf"/>
</dbReference>
<protein>
    <recommendedName>
        <fullName evidence="3 8">Glutamyl-tRNA reductase</fullName>
        <shortName evidence="8">GluTR</shortName>
        <ecNumber evidence="3 8">1.2.1.70</ecNumber>
    </recommendedName>
</protein>
<evidence type="ECO:0000313" key="17">
    <source>
        <dbReference type="EMBL" id="AVB76406.1"/>
    </source>
</evidence>
<evidence type="ECO:0000313" key="19">
    <source>
        <dbReference type="EMBL" id="MBB6497677.1"/>
    </source>
</evidence>